<proteinExistence type="predicted"/>
<dbReference type="Proteomes" id="UP001605989">
    <property type="component" value="Unassembled WGS sequence"/>
</dbReference>
<dbReference type="RefSeq" id="WP_113856548.1">
    <property type="nucleotide sequence ID" value="NZ_CP011940.1"/>
</dbReference>
<evidence type="ECO:0000313" key="3">
    <source>
        <dbReference type="Proteomes" id="UP001605989"/>
    </source>
</evidence>
<protein>
    <submittedName>
        <fullName evidence="2">Uncharacterized protein</fullName>
    </submittedName>
</protein>
<evidence type="ECO:0000313" key="2">
    <source>
        <dbReference type="EMBL" id="MFG6271663.1"/>
    </source>
</evidence>
<accession>A0ABW7DJW4</accession>
<dbReference type="EMBL" id="JBIEKR010000001">
    <property type="protein sequence ID" value="MFG6271663.1"/>
    <property type="molecule type" value="Genomic_DNA"/>
</dbReference>
<keyword evidence="1" id="KW-0812">Transmembrane</keyword>
<comment type="caution">
    <text evidence="2">The sequence shown here is derived from an EMBL/GenBank/DDBJ whole genome shotgun (WGS) entry which is preliminary data.</text>
</comment>
<evidence type="ECO:0000256" key="1">
    <source>
        <dbReference type="SAM" id="Phobius"/>
    </source>
</evidence>
<feature type="transmembrane region" description="Helical" evidence="1">
    <location>
        <begin position="16"/>
        <end position="40"/>
    </location>
</feature>
<dbReference type="PROSITE" id="PS51257">
    <property type="entry name" value="PROKAR_LIPOPROTEIN"/>
    <property type="match status" value="1"/>
</dbReference>
<name>A0ABW7DJW4_9FIRM</name>
<feature type="transmembrane region" description="Helical" evidence="1">
    <location>
        <begin position="60"/>
        <end position="79"/>
    </location>
</feature>
<sequence length="109" mass="11894">MKEKIIRLGRWGQQNWLPLIIILSCIMMLFLVAVMVSWLVGYWANALCGMHFELSSCWSGISVVVTGLAGVVALAGACWTKYHTDSKFNTPAGLPPVVSRIVDKGGNAK</sequence>
<organism evidence="2 3">
    <name type="scientific">Megasphaera hexanoica</name>
    <dbReference type="NCBI Taxonomy" id="1675036"/>
    <lineage>
        <taxon>Bacteria</taxon>
        <taxon>Bacillati</taxon>
        <taxon>Bacillota</taxon>
        <taxon>Negativicutes</taxon>
        <taxon>Veillonellales</taxon>
        <taxon>Veillonellaceae</taxon>
        <taxon>Megasphaera</taxon>
    </lineage>
</organism>
<keyword evidence="3" id="KW-1185">Reference proteome</keyword>
<gene>
    <name evidence="2" type="ORF">ACGTZG_00485</name>
</gene>
<reference evidence="2 3" key="1">
    <citation type="submission" date="2024-10" db="EMBL/GenBank/DDBJ databases">
        <authorList>
            <person name="Sang B.-I."/>
            <person name="Prabhaharan D."/>
        </authorList>
    </citation>
    <scope>NUCLEOTIDE SEQUENCE [LARGE SCALE GENOMIC DNA]</scope>
    <source>
        <strain evidence="2 3">MH</strain>
    </source>
</reference>
<keyword evidence="1" id="KW-1133">Transmembrane helix</keyword>
<keyword evidence="1" id="KW-0472">Membrane</keyword>